<proteinExistence type="predicted"/>
<sequence>MRFRPPWFFLVAPTLGALAGLMYGAIFEVGPLTGAAIRGAIIGTPIMLYERRLLLPRLRERIRGLATPLFLLATVAIYIAMIVIGNAVASTILNRLFRFMYSERNAMLMTDTGLLYALGISAIVVFVFRVRDLIGPGVFANLLIGRYHRPISEERIFLFLDVTGSTRFADRYGDRAAQAYLGQVFNALALPVSRTRGSIDDYIGDLALVTWTMERGLRDAACLRCVFDFAARLNAEAESWRSRFGQVPEFRAALHCGPVVTAEIGLERHKIAYFGDVVNTTARLETLSKSLGVHVLVSADLLDRIGQLPDDLEAEDLGAHTLRGREEALVVAAVRHRTPVPFPAAAPRRAAVTG</sequence>
<evidence type="ECO:0000313" key="4">
    <source>
        <dbReference type="Proteomes" id="UP000012488"/>
    </source>
</evidence>
<protein>
    <submittedName>
        <fullName evidence="3">Adenylate/guanylate cyclase domain-containing protein</fullName>
    </submittedName>
</protein>
<dbReference type="Pfam" id="PF00211">
    <property type="entry name" value="Guanylate_cyc"/>
    <property type="match status" value="1"/>
</dbReference>
<reference evidence="3 4" key="2">
    <citation type="journal article" date="2013" name="Genome Announc.">
        <title>Draft Genome Sequence of Methylobacterium mesophilicum Strain SR1.6/6, Isolated from Citrus sinensis.</title>
        <authorList>
            <person name="Marinho Almeida D."/>
            <person name="Dini-Andreote F."/>
            <person name="Camargo Neves A.A."/>
            <person name="Juca Ramos R.T."/>
            <person name="Andreote F.D."/>
            <person name="Carneiro A.R."/>
            <person name="Oliveira de Souza Lima A."/>
            <person name="Caracciolo Gomes de Sa P.H."/>
            <person name="Ribeiro Barbosa M.S."/>
            <person name="Araujo W.L."/>
            <person name="Silva A."/>
        </authorList>
    </citation>
    <scope>NUCLEOTIDE SEQUENCE [LARGE SCALE GENOMIC DNA]</scope>
    <source>
        <strain evidence="3 4">SR1.6/6</strain>
    </source>
</reference>
<dbReference type="InterPro" id="IPR050697">
    <property type="entry name" value="Adenylyl/Guanylyl_Cyclase_3/4"/>
</dbReference>
<gene>
    <name evidence="3" type="ORF">MMSR116_19860</name>
</gene>
<evidence type="ECO:0000259" key="2">
    <source>
        <dbReference type="PROSITE" id="PS50125"/>
    </source>
</evidence>
<feature type="domain" description="Guanylate cyclase" evidence="2">
    <location>
        <begin position="156"/>
        <end position="285"/>
    </location>
</feature>
<feature type="transmembrane region" description="Helical" evidence="1">
    <location>
        <begin position="69"/>
        <end position="93"/>
    </location>
</feature>
<dbReference type="CDD" id="cd07302">
    <property type="entry name" value="CHD"/>
    <property type="match status" value="1"/>
</dbReference>
<dbReference type="Gene3D" id="3.30.70.1230">
    <property type="entry name" value="Nucleotide cyclase"/>
    <property type="match status" value="1"/>
</dbReference>
<dbReference type="PANTHER" id="PTHR43081">
    <property type="entry name" value="ADENYLATE CYCLASE, TERMINAL-DIFFERENTIATION SPECIFIC-RELATED"/>
    <property type="match status" value="1"/>
</dbReference>
<dbReference type="OrthoDB" id="9768499at2"/>
<name>A0A6B9FMU4_9HYPH</name>
<evidence type="ECO:0000313" key="3">
    <source>
        <dbReference type="EMBL" id="QGY03900.1"/>
    </source>
</evidence>
<dbReference type="RefSeq" id="WP_010685864.1">
    <property type="nucleotide sequence ID" value="NZ_CP043538.1"/>
</dbReference>
<feature type="transmembrane region" description="Helical" evidence="1">
    <location>
        <begin position="113"/>
        <end position="130"/>
    </location>
</feature>
<dbReference type="GO" id="GO:0035556">
    <property type="term" value="P:intracellular signal transduction"/>
    <property type="evidence" value="ECO:0007669"/>
    <property type="project" value="InterPro"/>
</dbReference>
<dbReference type="PANTHER" id="PTHR43081:SF1">
    <property type="entry name" value="ADENYLATE CYCLASE, TERMINAL-DIFFERENTIATION SPECIFIC"/>
    <property type="match status" value="1"/>
</dbReference>
<dbReference type="GO" id="GO:0004016">
    <property type="term" value="F:adenylate cyclase activity"/>
    <property type="evidence" value="ECO:0007669"/>
    <property type="project" value="UniProtKB-ARBA"/>
</dbReference>
<feature type="transmembrane region" description="Helical" evidence="1">
    <location>
        <begin position="7"/>
        <end position="26"/>
    </location>
</feature>
<dbReference type="SUPFAM" id="SSF55073">
    <property type="entry name" value="Nucleotide cyclase"/>
    <property type="match status" value="1"/>
</dbReference>
<dbReference type="PROSITE" id="PS50125">
    <property type="entry name" value="GUANYLATE_CYCLASE_2"/>
    <property type="match status" value="1"/>
</dbReference>
<keyword evidence="1" id="KW-0472">Membrane</keyword>
<feature type="transmembrane region" description="Helical" evidence="1">
    <location>
        <begin position="32"/>
        <end position="49"/>
    </location>
</feature>
<keyword evidence="1" id="KW-0812">Transmembrane</keyword>
<dbReference type="GO" id="GO:0009190">
    <property type="term" value="P:cyclic nucleotide biosynthetic process"/>
    <property type="evidence" value="ECO:0007669"/>
    <property type="project" value="InterPro"/>
</dbReference>
<dbReference type="InterPro" id="IPR001054">
    <property type="entry name" value="A/G_cyclase"/>
</dbReference>
<dbReference type="EMBL" id="CP043538">
    <property type="protein sequence ID" value="QGY03900.1"/>
    <property type="molecule type" value="Genomic_DNA"/>
</dbReference>
<accession>A0A6B9FMU4</accession>
<dbReference type="KEGG" id="mmes:MMSR116_19860"/>
<reference evidence="3 4" key="1">
    <citation type="journal article" date="2012" name="Genet. Mol. Biol.">
        <title>Analysis of 16S rRNA and mxaF genes revealing insights into Methylobacterium niche-specific plant association.</title>
        <authorList>
            <person name="Dourado M.N."/>
            <person name="Andreote F.D."/>
            <person name="Dini-Andreote F."/>
            <person name="Conti R."/>
            <person name="Araujo J.M."/>
            <person name="Araujo W.L."/>
        </authorList>
    </citation>
    <scope>NUCLEOTIDE SEQUENCE [LARGE SCALE GENOMIC DNA]</scope>
    <source>
        <strain evidence="3 4">SR1.6/6</strain>
    </source>
</reference>
<evidence type="ECO:0000256" key="1">
    <source>
        <dbReference type="SAM" id="Phobius"/>
    </source>
</evidence>
<organism evidence="3 4">
    <name type="scientific">Methylobacterium mesophilicum SR1.6/6</name>
    <dbReference type="NCBI Taxonomy" id="908290"/>
    <lineage>
        <taxon>Bacteria</taxon>
        <taxon>Pseudomonadati</taxon>
        <taxon>Pseudomonadota</taxon>
        <taxon>Alphaproteobacteria</taxon>
        <taxon>Hyphomicrobiales</taxon>
        <taxon>Methylobacteriaceae</taxon>
        <taxon>Methylobacterium</taxon>
    </lineage>
</organism>
<dbReference type="AlphaFoldDB" id="A0A6B9FMU4"/>
<keyword evidence="1" id="KW-1133">Transmembrane helix</keyword>
<dbReference type="Proteomes" id="UP000012488">
    <property type="component" value="Chromosome"/>
</dbReference>
<dbReference type="InterPro" id="IPR029787">
    <property type="entry name" value="Nucleotide_cyclase"/>
</dbReference>